<dbReference type="SMART" id="SM00028">
    <property type="entry name" value="TPR"/>
    <property type="match status" value="3"/>
</dbReference>
<dbReference type="InterPro" id="IPR019734">
    <property type="entry name" value="TPR_rpt"/>
</dbReference>
<dbReference type="Gene3D" id="1.25.40.10">
    <property type="entry name" value="Tetratricopeptide repeat domain"/>
    <property type="match status" value="2"/>
</dbReference>
<dbReference type="InterPro" id="IPR036537">
    <property type="entry name" value="Adaptor_Cbl_N_dom_sf"/>
</dbReference>
<dbReference type="EMBL" id="KV426187">
    <property type="protein sequence ID" value="KZV85484.1"/>
    <property type="molecule type" value="Genomic_DNA"/>
</dbReference>
<dbReference type="SUPFAM" id="SSF48452">
    <property type="entry name" value="TPR-like"/>
    <property type="match status" value="1"/>
</dbReference>
<feature type="domain" description="Novel STAND NTPase 1" evidence="2">
    <location>
        <begin position="175"/>
        <end position="314"/>
    </location>
</feature>
<dbReference type="STRING" id="1314781.A0A165DVV6"/>
<dbReference type="Gene3D" id="3.40.50.300">
    <property type="entry name" value="P-loop containing nucleotide triphosphate hydrolases"/>
    <property type="match status" value="1"/>
</dbReference>
<name>A0A165DVV6_EXIGL</name>
<evidence type="ECO:0000259" key="2">
    <source>
        <dbReference type="Pfam" id="PF20703"/>
    </source>
</evidence>
<evidence type="ECO:0000313" key="4">
    <source>
        <dbReference type="Proteomes" id="UP000077266"/>
    </source>
</evidence>
<sequence length="1012" mass="109195">MAPTLGTLLVAGIAETSGGAIADHLLRTGLSISTAADTLRVNQDTALALARRVEELVNIALSESNASEDSGSELGATQVDIGGPLEETHLLLEEIKSQSFLAQVLYKDRNARKLSDLSRKIDDVLRVLRLRISLQLDDAVSRHVQNAVTRASQPLPELISPSEGKMPSVPPNLPLFFGRESETCAVARIVTSDAPRAVAILGAPGIGKTSVATAVLHASSVIAHFAHRRYFVACDSVEGRGSTLFTICAAFNIAETSRRAAIASLVDALSTGPSLLVLDNFESAWEADDGRAEAEETLASLAEIPSLALIVTMRGIERPHGVAWTQPYLPPLSPLNEVAARQLFHSISNLPEDDIGIKSLLCHLDNVPLPLVLLANMSQYESSSALLAQWRAMKTSMLQRGDGSTKLTSLDVSIELSLVSPRLRQHPGAVTILALLSILPQGVIDADFYLFTPSDCARSLSCLLQTALAYRASDGRVRVLAPIREFMLSRHPPTDEQASSLFEYYFTLAALTTPETMDRLGEDSGPALAAMSQEVENISAVIRYALDHVEDPRSAVKAAFDLTGLFTDTGVGSISLLEHALSVSRSRTFDDLSAELLHLWGLLAFNSTAPGNPVELWKEAHSLCMKTGNARGAIHNTLRLAHLRSPADGLVACQSALTQAEDLGDAKLIANCYTTLGDLHERAGRVQEARSAFLRAIELFRSLGQSVQGQLTYSMYIVADLELNSGNLRSGIAGLEEALALMKGTGYWVVGLPDIYHLLGIVYQHTGNFSRAVEYLNLGITEARSSGNTGIEMACSQELLRVHLLLGDVSSAEHVAAVAAELLKASDDTSRPYKLIFFLRLQGELLLYRGALADARAALYGSVLATRSPETTMVPQERLAAEAYTLELLGQVELHDGNSEEACRNFTVAAIVFRGASRPYATVLMLTRLAVALDSSDSDASEKLLDALILPLQRYEMRLTLADALLQSAQVLLRRKETNVARQRIQSALALYEDMKMPRGVASSVALLQKCS</sequence>
<keyword evidence="4" id="KW-1185">Reference proteome</keyword>
<dbReference type="InterPro" id="IPR027417">
    <property type="entry name" value="P-loop_NTPase"/>
</dbReference>
<dbReference type="InterPro" id="IPR011990">
    <property type="entry name" value="TPR-like_helical_dom_sf"/>
</dbReference>
<evidence type="ECO:0000256" key="1">
    <source>
        <dbReference type="PROSITE-ProRule" id="PRU00339"/>
    </source>
</evidence>
<accession>A0A165DVV6</accession>
<dbReference type="GO" id="GO:0007166">
    <property type="term" value="P:cell surface receptor signaling pathway"/>
    <property type="evidence" value="ECO:0007669"/>
    <property type="project" value="InterPro"/>
</dbReference>
<dbReference type="OrthoDB" id="621413at2759"/>
<dbReference type="AlphaFoldDB" id="A0A165DVV6"/>
<organism evidence="3 4">
    <name type="scientific">Exidia glandulosa HHB12029</name>
    <dbReference type="NCBI Taxonomy" id="1314781"/>
    <lineage>
        <taxon>Eukaryota</taxon>
        <taxon>Fungi</taxon>
        <taxon>Dikarya</taxon>
        <taxon>Basidiomycota</taxon>
        <taxon>Agaricomycotina</taxon>
        <taxon>Agaricomycetes</taxon>
        <taxon>Auriculariales</taxon>
        <taxon>Exidiaceae</taxon>
        <taxon>Exidia</taxon>
    </lineage>
</organism>
<dbReference type="Pfam" id="PF20703">
    <property type="entry name" value="nSTAND1"/>
    <property type="match status" value="1"/>
</dbReference>
<feature type="repeat" description="TPR" evidence="1">
    <location>
        <begin position="670"/>
        <end position="703"/>
    </location>
</feature>
<dbReference type="PROSITE" id="PS50005">
    <property type="entry name" value="TPR"/>
    <property type="match status" value="1"/>
</dbReference>
<dbReference type="InterPro" id="IPR049052">
    <property type="entry name" value="nSTAND1"/>
</dbReference>
<evidence type="ECO:0000313" key="3">
    <source>
        <dbReference type="EMBL" id="KZV85484.1"/>
    </source>
</evidence>
<protein>
    <recommendedName>
        <fullName evidence="2">Novel STAND NTPase 1 domain-containing protein</fullName>
    </recommendedName>
</protein>
<dbReference type="SUPFAM" id="SSF52540">
    <property type="entry name" value="P-loop containing nucleoside triphosphate hydrolases"/>
    <property type="match status" value="1"/>
</dbReference>
<dbReference type="PANTHER" id="PTHR47691:SF3">
    <property type="entry name" value="HTH-TYPE TRANSCRIPTIONAL REGULATOR RV0890C-RELATED"/>
    <property type="match status" value="1"/>
</dbReference>
<gene>
    <name evidence="3" type="ORF">EXIGLDRAFT_841463</name>
</gene>
<dbReference type="InterPro" id="IPR059179">
    <property type="entry name" value="MLKL-like_MCAfunc"/>
</dbReference>
<dbReference type="PANTHER" id="PTHR47691">
    <property type="entry name" value="REGULATOR-RELATED"/>
    <property type="match status" value="1"/>
</dbReference>
<dbReference type="InParanoid" id="A0A165DVV6"/>
<keyword evidence="1" id="KW-0802">TPR repeat</keyword>
<dbReference type="Proteomes" id="UP000077266">
    <property type="component" value="Unassembled WGS sequence"/>
</dbReference>
<dbReference type="CDD" id="cd21037">
    <property type="entry name" value="MLKL_NTD"/>
    <property type="match status" value="1"/>
</dbReference>
<dbReference type="Gene3D" id="1.20.930.20">
    <property type="entry name" value="Adaptor protein Cbl, N-terminal domain"/>
    <property type="match status" value="1"/>
</dbReference>
<reference evidence="3 4" key="1">
    <citation type="journal article" date="2016" name="Mol. Biol. Evol.">
        <title>Comparative Genomics of Early-Diverging Mushroom-Forming Fungi Provides Insights into the Origins of Lignocellulose Decay Capabilities.</title>
        <authorList>
            <person name="Nagy L.G."/>
            <person name="Riley R."/>
            <person name="Tritt A."/>
            <person name="Adam C."/>
            <person name="Daum C."/>
            <person name="Floudas D."/>
            <person name="Sun H."/>
            <person name="Yadav J.S."/>
            <person name="Pangilinan J."/>
            <person name="Larsson K.H."/>
            <person name="Matsuura K."/>
            <person name="Barry K."/>
            <person name="Labutti K."/>
            <person name="Kuo R."/>
            <person name="Ohm R.A."/>
            <person name="Bhattacharya S.S."/>
            <person name="Shirouzu T."/>
            <person name="Yoshinaga Y."/>
            <person name="Martin F.M."/>
            <person name="Grigoriev I.V."/>
            <person name="Hibbett D.S."/>
        </authorList>
    </citation>
    <scope>NUCLEOTIDE SEQUENCE [LARGE SCALE GENOMIC DNA]</scope>
    <source>
        <strain evidence="3 4">HHB12029</strain>
    </source>
</reference>
<proteinExistence type="predicted"/>
<dbReference type="Pfam" id="PF13181">
    <property type="entry name" value="TPR_8"/>
    <property type="match status" value="2"/>
</dbReference>